<name>A0A821R0D8_9BILA</name>
<sequence>NQAKDVVANKANAAKDKLHEGAQNVKNNAGKAGELSFVVMQKLVEIS</sequence>
<keyword evidence="2" id="KW-1185">Reference proteome</keyword>
<evidence type="ECO:0000313" key="2">
    <source>
        <dbReference type="Proteomes" id="UP000663873"/>
    </source>
</evidence>
<dbReference type="Gene3D" id="6.10.140.1430">
    <property type="match status" value="1"/>
</dbReference>
<feature type="non-terminal residue" evidence="1">
    <location>
        <position position="1"/>
    </location>
</feature>
<organism evidence="1 2">
    <name type="scientific">Rotaria socialis</name>
    <dbReference type="NCBI Taxonomy" id="392032"/>
    <lineage>
        <taxon>Eukaryota</taxon>
        <taxon>Metazoa</taxon>
        <taxon>Spiralia</taxon>
        <taxon>Gnathifera</taxon>
        <taxon>Rotifera</taxon>
        <taxon>Eurotatoria</taxon>
        <taxon>Bdelloidea</taxon>
        <taxon>Philodinida</taxon>
        <taxon>Philodinidae</taxon>
        <taxon>Rotaria</taxon>
    </lineage>
</organism>
<dbReference type="EMBL" id="CAJOBP010055188">
    <property type="protein sequence ID" value="CAF4829972.1"/>
    <property type="molecule type" value="Genomic_DNA"/>
</dbReference>
<accession>A0A821R0D8</accession>
<protein>
    <submittedName>
        <fullName evidence="1">Uncharacterized protein</fullName>
    </submittedName>
</protein>
<dbReference type="Proteomes" id="UP000663873">
    <property type="component" value="Unassembled WGS sequence"/>
</dbReference>
<reference evidence="1" key="1">
    <citation type="submission" date="2021-02" db="EMBL/GenBank/DDBJ databases">
        <authorList>
            <person name="Nowell W R."/>
        </authorList>
    </citation>
    <scope>NUCLEOTIDE SEQUENCE</scope>
</reference>
<proteinExistence type="predicted"/>
<gene>
    <name evidence="1" type="ORF">UJA718_LOCUS42567</name>
</gene>
<dbReference type="AlphaFoldDB" id="A0A821R0D8"/>
<evidence type="ECO:0000313" key="1">
    <source>
        <dbReference type="EMBL" id="CAF4829972.1"/>
    </source>
</evidence>
<comment type="caution">
    <text evidence="1">The sequence shown here is derived from an EMBL/GenBank/DDBJ whole genome shotgun (WGS) entry which is preliminary data.</text>
</comment>